<keyword evidence="1" id="KW-0732">Signal</keyword>
<evidence type="ECO:0000313" key="3">
    <source>
        <dbReference type="Proteomes" id="UP000621799"/>
    </source>
</evidence>
<comment type="caution">
    <text evidence="2">The sequence shown here is derived from an EMBL/GenBank/DDBJ whole genome shotgun (WGS) entry which is preliminary data.</text>
</comment>
<proteinExistence type="predicted"/>
<reference evidence="2" key="1">
    <citation type="submission" date="2020-10" db="EMBL/GenBank/DDBJ databases">
        <authorList>
            <person name="Castelo-Branco R."/>
            <person name="Eusebio N."/>
            <person name="Adriana R."/>
            <person name="Vieira A."/>
            <person name="Brugerolle De Fraissinette N."/>
            <person name="Rezende De Castro R."/>
            <person name="Schneider M.P."/>
            <person name="Vasconcelos V."/>
            <person name="Leao P.N."/>
        </authorList>
    </citation>
    <scope>NUCLEOTIDE SEQUENCE</scope>
    <source>
        <strain evidence="2">LEGE 11467</strain>
    </source>
</reference>
<feature type="non-terminal residue" evidence="2">
    <location>
        <position position="83"/>
    </location>
</feature>
<keyword evidence="3" id="KW-1185">Reference proteome</keyword>
<gene>
    <name evidence="2" type="ORF">IQ235_01850</name>
</gene>
<dbReference type="AlphaFoldDB" id="A0A928VU87"/>
<dbReference type="Proteomes" id="UP000621799">
    <property type="component" value="Unassembled WGS sequence"/>
</dbReference>
<organism evidence="2 3">
    <name type="scientific">Zarconia navalis LEGE 11467</name>
    <dbReference type="NCBI Taxonomy" id="1828826"/>
    <lineage>
        <taxon>Bacteria</taxon>
        <taxon>Bacillati</taxon>
        <taxon>Cyanobacteriota</taxon>
        <taxon>Cyanophyceae</taxon>
        <taxon>Oscillatoriophycideae</taxon>
        <taxon>Oscillatoriales</taxon>
        <taxon>Oscillatoriales incertae sedis</taxon>
        <taxon>Zarconia</taxon>
        <taxon>Zarconia navalis</taxon>
    </lineage>
</organism>
<name>A0A928VU87_9CYAN</name>
<sequence>MSLNPLATHPSIVSFCLPLLLIAIAPASLAQSITPANDGTGTSITPEGDRIDIGGGQLSEDGANLFHSFEEFGLSEGQIANFL</sequence>
<feature type="signal peptide" evidence="1">
    <location>
        <begin position="1"/>
        <end position="30"/>
    </location>
</feature>
<accession>A0A928VU87</accession>
<evidence type="ECO:0000313" key="2">
    <source>
        <dbReference type="EMBL" id="MBE9039539.1"/>
    </source>
</evidence>
<evidence type="ECO:0000256" key="1">
    <source>
        <dbReference type="SAM" id="SignalP"/>
    </source>
</evidence>
<protein>
    <recommendedName>
        <fullName evidence="4">Filamentous hemagglutinin N-terminal domain-containing protein</fullName>
    </recommendedName>
</protein>
<dbReference type="RefSeq" id="WP_264319801.1">
    <property type="nucleotide sequence ID" value="NZ_JADEXN010000016.1"/>
</dbReference>
<dbReference type="EMBL" id="JADEXN010000016">
    <property type="protein sequence ID" value="MBE9039539.1"/>
    <property type="molecule type" value="Genomic_DNA"/>
</dbReference>
<evidence type="ECO:0008006" key="4">
    <source>
        <dbReference type="Google" id="ProtNLM"/>
    </source>
</evidence>
<feature type="chain" id="PRO_5037987700" description="Filamentous hemagglutinin N-terminal domain-containing protein" evidence="1">
    <location>
        <begin position="31"/>
        <end position="83"/>
    </location>
</feature>